<accession>A0ABQ5XQ30</accession>
<sequence length="612" mass="67230">MLIPLNNAGGELVSLQRITYDGAKFYLAGGEKRGCFYRFGGDGPAWLVEGYATGASVQEATGRPVVVAFDAGGLKPVAELLRGQLIGVAADNDESGTGQRAAEATGLPWIMPPTIGQDWNDYAAQHGVDAVRAALVLPAESANAGRDEARRRQQKEQNARLQDDAQYVTPPRMSLTDMLDDCVWITAGSQVGRVSRPQAVLTFNEFCDLTASCVSAREDNPMRSIPTAVVWKRHKGRKTVETRTFHAGAAEFCCDPDGGTALNAWRPIERRPSLADVTPFLDHVTYLFEDVTEREVFLDWLAHIEQKPGVLPHYGWLHIAKNTGTGRNWMASVLSRVWRGYVAPNVDLPALLESQFNGTLAGRVLAMVDEVQEGGGGDNQFRHANRLNAIINAEERAINPKFGRQFKEHNSCRWLVFSNYENALPMKDTDRRWRVVRHNAAPRSPETYAKLYALLDDVEFINAIGAWLRERDIRAFNPGERPPMNEAKRAALAASRSMIQQSTGELVGRWPVDIITGADAAEVLCDGADNASITPAMRRALNEAGALQYGGGRVVKVRHKASKCWILRNVERWQHAAPVEIAAEAVRAREFNQSATALEVLAGADDDGGSPL</sequence>
<dbReference type="InterPro" id="IPR006171">
    <property type="entry name" value="TOPRIM_dom"/>
</dbReference>
<dbReference type="InterPro" id="IPR045455">
    <property type="entry name" value="NrS-1_pol-like_helicase"/>
</dbReference>
<feature type="domain" description="Toprim" evidence="2">
    <location>
        <begin position="47"/>
        <end position="128"/>
    </location>
</feature>
<dbReference type="CDD" id="cd01029">
    <property type="entry name" value="TOPRIM_primases"/>
    <property type="match status" value="1"/>
</dbReference>
<reference evidence="5" key="1">
    <citation type="journal article" date="2019" name="Int. J. Syst. Evol. Microbiol.">
        <title>The Global Catalogue of Microorganisms (GCM) 10K type strain sequencing project: providing services to taxonomists for standard genome sequencing and annotation.</title>
        <authorList>
            <consortium name="The Broad Institute Genomics Platform"/>
            <consortium name="The Broad Institute Genome Sequencing Center for Infectious Disease"/>
            <person name="Wu L."/>
            <person name="Ma J."/>
        </authorList>
    </citation>
    <scope>NUCLEOTIDE SEQUENCE [LARGE SCALE GENOMIC DNA]</scope>
    <source>
        <strain evidence="5">NBRC 111980</strain>
    </source>
</reference>
<dbReference type="Proteomes" id="UP001156670">
    <property type="component" value="Unassembled WGS sequence"/>
</dbReference>
<evidence type="ECO:0000256" key="1">
    <source>
        <dbReference type="SAM" id="MobiDB-lite"/>
    </source>
</evidence>
<dbReference type="InterPro" id="IPR034154">
    <property type="entry name" value="TOPRIM_DnaG/twinkle"/>
</dbReference>
<dbReference type="RefSeq" id="WP_284321097.1">
    <property type="nucleotide sequence ID" value="NZ_BSOB01000018.1"/>
</dbReference>
<dbReference type="Pfam" id="PF13362">
    <property type="entry name" value="Toprim_3"/>
    <property type="match status" value="1"/>
</dbReference>
<keyword evidence="5" id="KW-1185">Reference proteome</keyword>
<evidence type="ECO:0000313" key="4">
    <source>
        <dbReference type="EMBL" id="GLQ93376.1"/>
    </source>
</evidence>
<proteinExistence type="predicted"/>
<feature type="domain" description="NrS-1 polymerase-like helicase" evidence="3">
    <location>
        <begin position="323"/>
        <end position="432"/>
    </location>
</feature>
<evidence type="ECO:0000259" key="3">
    <source>
        <dbReference type="Pfam" id="PF19263"/>
    </source>
</evidence>
<organism evidence="4 5">
    <name type="scientific">Dyella acidisoli</name>
    <dbReference type="NCBI Taxonomy" id="1867834"/>
    <lineage>
        <taxon>Bacteria</taxon>
        <taxon>Pseudomonadati</taxon>
        <taxon>Pseudomonadota</taxon>
        <taxon>Gammaproteobacteria</taxon>
        <taxon>Lysobacterales</taxon>
        <taxon>Rhodanobacteraceae</taxon>
        <taxon>Dyella</taxon>
    </lineage>
</organism>
<gene>
    <name evidence="4" type="ORF">GCM10007901_23270</name>
</gene>
<feature type="compositionally biased region" description="Basic and acidic residues" evidence="1">
    <location>
        <begin position="145"/>
        <end position="162"/>
    </location>
</feature>
<feature type="region of interest" description="Disordered" evidence="1">
    <location>
        <begin position="142"/>
        <end position="162"/>
    </location>
</feature>
<evidence type="ECO:0008006" key="6">
    <source>
        <dbReference type="Google" id="ProtNLM"/>
    </source>
</evidence>
<dbReference type="EMBL" id="BSOB01000018">
    <property type="protein sequence ID" value="GLQ93376.1"/>
    <property type="molecule type" value="Genomic_DNA"/>
</dbReference>
<name>A0ABQ5XQ30_9GAMM</name>
<dbReference type="Pfam" id="PF19263">
    <property type="entry name" value="DUF5906"/>
    <property type="match status" value="1"/>
</dbReference>
<evidence type="ECO:0000313" key="5">
    <source>
        <dbReference type="Proteomes" id="UP001156670"/>
    </source>
</evidence>
<evidence type="ECO:0000259" key="2">
    <source>
        <dbReference type="Pfam" id="PF13362"/>
    </source>
</evidence>
<comment type="caution">
    <text evidence="4">The sequence shown here is derived from an EMBL/GenBank/DDBJ whole genome shotgun (WGS) entry which is preliminary data.</text>
</comment>
<protein>
    <recommendedName>
        <fullName evidence="6">Toprim domain-containing protein</fullName>
    </recommendedName>
</protein>